<keyword evidence="3" id="KW-0238">DNA-binding</keyword>
<gene>
    <name evidence="6" type="ORF">HER31_10335</name>
</gene>
<evidence type="ECO:0000256" key="1">
    <source>
        <dbReference type="ARBA" id="ARBA00009437"/>
    </source>
</evidence>
<dbReference type="SUPFAM" id="SSF46785">
    <property type="entry name" value="Winged helix' DNA-binding domain"/>
    <property type="match status" value="1"/>
</dbReference>
<proteinExistence type="inferred from homology"/>
<dbReference type="SUPFAM" id="SSF53850">
    <property type="entry name" value="Periplasmic binding protein-like II"/>
    <property type="match status" value="1"/>
</dbReference>
<dbReference type="Gene3D" id="3.40.190.290">
    <property type="match status" value="1"/>
</dbReference>
<dbReference type="InterPro" id="IPR036388">
    <property type="entry name" value="WH-like_DNA-bd_sf"/>
</dbReference>
<evidence type="ECO:0000256" key="2">
    <source>
        <dbReference type="ARBA" id="ARBA00023015"/>
    </source>
</evidence>
<keyword evidence="2" id="KW-0805">Transcription regulation</keyword>
<keyword evidence="7" id="KW-1185">Reference proteome</keyword>
<dbReference type="PANTHER" id="PTHR30118:SF11">
    <property type="entry name" value="HTH-TYPE TRANSCRIPTIONAL REGULATOR YIDZ"/>
    <property type="match status" value="1"/>
</dbReference>
<evidence type="ECO:0000256" key="3">
    <source>
        <dbReference type="ARBA" id="ARBA00023125"/>
    </source>
</evidence>
<dbReference type="CDD" id="cd05466">
    <property type="entry name" value="PBP2_LTTR_substrate"/>
    <property type="match status" value="1"/>
</dbReference>
<reference evidence="6 7" key="1">
    <citation type="submission" date="2020-04" db="EMBL/GenBank/DDBJ databases">
        <title>Ferrimonas sp. S7 isolated from sea water.</title>
        <authorList>
            <person name="Bae S.S."/>
            <person name="Baek K."/>
        </authorList>
    </citation>
    <scope>NUCLEOTIDE SEQUENCE [LARGE SCALE GENOMIC DNA]</scope>
    <source>
        <strain evidence="6 7">S7</strain>
    </source>
</reference>
<sequence>MLEKLRELDFFSLMVFKTISDTRHANVAAQQLAVSPSKVSRCLNSMRHLLDDELFYRRQQGLLPTPLAERLYQPVCKVLASYQQFESQVYPVSNEQQSKIKIGVCSLLLPALALRLHQLNNNYLLSTIDLFQWSSDSIEKINQGELDIGVCFERNDSNNITYETLGNIKSMSLVAANNHPVWANIDNFSLELMCDYPFYYVPTPGLNKRVDPIEAYCHQQGITPPSIESCVDREELYAKLLTGPGLTFSGPKAISDFNANMPGLSVFDLPQQQVDAIHACASSPMYRLVERMPIYRRYDDEMRTTIINILKQMIN</sequence>
<dbReference type="GO" id="GO:0003700">
    <property type="term" value="F:DNA-binding transcription factor activity"/>
    <property type="evidence" value="ECO:0007669"/>
    <property type="project" value="InterPro"/>
</dbReference>
<dbReference type="InterPro" id="IPR050389">
    <property type="entry name" value="LysR-type_TF"/>
</dbReference>
<dbReference type="Pfam" id="PF03466">
    <property type="entry name" value="LysR_substrate"/>
    <property type="match status" value="1"/>
</dbReference>
<dbReference type="PANTHER" id="PTHR30118">
    <property type="entry name" value="HTH-TYPE TRANSCRIPTIONAL REGULATOR LEUO-RELATED"/>
    <property type="match status" value="1"/>
</dbReference>
<evidence type="ECO:0000256" key="4">
    <source>
        <dbReference type="ARBA" id="ARBA00023163"/>
    </source>
</evidence>
<accession>A0A6H1UHH4</accession>
<dbReference type="InterPro" id="IPR036390">
    <property type="entry name" value="WH_DNA-bd_sf"/>
</dbReference>
<dbReference type="RefSeq" id="WP_168660503.1">
    <property type="nucleotide sequence ID" value="NZ_CP051180.1"/>
</dbReference>
<dbReference type="InterPro" id="IPR000847">
    <property type="entry name" value="LysR_HTH_N"/>
</dbReference>
<feature type="domain" description="HTH lysR-type" evidence="5">
    <location>
        <begin position="8"/>
        <end position="65"/>
    </location>
</feature>
<keyword evidence="4" id="KW-0804">Transcription</keyword>
<dbReference type="GO" id="GO:0003677">
    <property type="term" value="F:DNA binding"/>
    <property type="evidence" value="ECO:0007669"/>
    <property type="project" value="UniProtKB-KW"/>
</dbReference>
<dbReference type="AlphaFoldDB" id="A0A6H1UHH4"/>
<comment type="similarity">
    <text evidence="1">Belongs to the LysR transcriptional regulatory family.</text>
</comment>
<evidence type="ECO:0000259" key="5">
    <source>
        <dbReference type="PROSITE" id="PS50931"/>
    </source>
</evidence>
<dbReference type="EMBL" id="CP051180">
    <property type="protein sequence ID" value="QIZ77242.1"/>
    <property type="molecule type" value="Genomic_DNA"/>
</dbReference>
<dbReference type="Proteomes" id="UP000501602">
    <property type="component" value="Chromosome"/>
</dbReference>
<dbReference type="PROSITE" id="PS50931">
    <property type="entry name" value="HTH_LYSR"/>
    <property type="match status" value="1"/>
</dbReference>
<organism evidence="6 7">
    <name type="scientific">Ferrimonas lipolytica</name>
    <dbReference type="NCBI Taxonomy" id="2724191"/>
    <lineage>
        <taxon>Bacteria</taxon>
        <taxon>Pseudomonadati</taxon>
        <taxon>Pseudomonadota</taxon>
        <taxon>Gammaproteobacteria</taxon>
        <taxon>Alteromonadales</taxon>
        <taxon>Ferrimonadaceae</taxon>
        <taxon>Ferrimonas</taxon>
    </lineage>
</organism>
<dbReference type="KEGG" id="fes:HER31_10335"/>
<dbReference type="Gene3D" id="1.10.10.10">
    <property type="entry name" value="Winged helix-like DNA-binding domain superfamily/Winged helix DNA-binding domain"/>
    <property type="match status" value="1"/>
</dbReference>
<dbReference type="InterPro" id="IPR005119">
    <property type="entry name" value="LysR_subst-bd"/>
</dbReference>
<evidence type="ECO:0000313" key="7">
    <source>
        <dbReference type="Proteomes" id="UP000501602"/>
    </source>
</evidence>
<dbReference type="Pfam" id="PF00126">
    <property type="entry name" value="HTH_1"/>
    <property type="match status" value="1"/>
</dbReference>
<evidence type="ECO:0000313" key="6">
    <source>
        <dbReference type="EMBL" id="QIZ77242.1"/>
    </source>
</evidence>
<protein>
    <submittedName>
        <fullName evidence="6">LysR family transcriptional regulator</fullName>
    </submittedName>
</protein>
<name>A0A6H1UHH4_9GAMM</name>